<dbReference type="Pfam" id="PF04043">
    <property type="entry name" value="PMEI"/>
    <property type="match status" value="1"/>
</dbReference>
<dbReference type="AlphaFoldDB" id="A0A8J5H8F1"/>
<evidence type="ECO:0000256" key="1">
    <source>
        <dbReference type="SAM" id="SignalP"/>
    </source>
</evidence>
<feature type="chain" id="PRO_5035319413" description="Pectinesterase inhibitor domain-containing protein" evidence="1">
    <location>
        <begin position="22"/>
        <end position="178"/>
    </location>
</feature>
<sequence>MRPNQLLPLIILLASSAGAAALRPHIGVIALCALTDYPVVCLDAAKSFGSSYPPSPDAGDLLSMHLDMAAKHTRAAKAEVEEQLKWTENAREQGALKVCASQFGDALDDMGKARNAILVKDAGTANSMLSAVITYYSTCDDAFTEIKRANPVAKQDDALSKIISNALALGQLALAGNK</sequence>
<feature type="domain" description="Pectinesterase inhibitor" evidence="2">
    <location>
        <begin position="24"/>
        <end position="169"/>
    </location>
</feature>
<evidence type="ECO:0000259" key="2">
    <source>
        <dbReference type="SMART" id="SM00856"/>
    </source>
</evidence>
<dbReference type="InterPro" id="IPR051955">
    <property type="entry name" value="PME_Inhibitor"/>
</dbReference>
<dbReference type="OrthoDB" id="770764at2759"/>
<comment type="caution">
    <text evidence="3">The sequence shown here is derived from an EMBL/GenBank/DDBJ whole genome shotgun (WGS) entry which is preliminary data.</text>
</comment>
<keyword evidence="1" id="KW-0732">Signal</keyword>
<evidence type="ECO:0000313" key="4">
    <source>
        <dbReference type="Proteomes" id="UP000734854"/>
    </source>
</evidence>
<dbReference type="Proteomes" id="UP000734854">
    <property type="component" value="Unassembled WGS sequence"/>
</dbReference>
<dbReference type="NCBIfam" id="TIGR01614">
    <property type="entry name" value="PME_inhib"/>
    <property type="match status" value="1"/>
</dbReference>
<evidence type="ECO:0000313" key="3">
    <source>
        <dbReference type="EMBL" id="KAG6518070.1"/>
    </source>
</evidence>
<dbReference type="PANTHER" id="PTHR31080:SF274">
    <property type="entry name" value="PECTINESTERASE_PECTINESTERASE INHIBITOR 26"/>
    <property type="match status" value="1"/>
</dbReference>
<accession>A0A8J5H8F1</accession>
<dbReference type="SMART" id="SM00856">
    <property type="entry name" value="PMEI"/>
    <property type="match status" value="1"/>
</dbReference>
<name>A0A8J5H8F1_ZINOF</name>
<dbReference type="InterPro" id="IPR006501">
    <property type="entry name" value="Pectinesterase_inhib_dom"/>
</dbReference>
<reference evidence="3 4" key="1">
    <citation type="submission" date="2020-08" db="EMBL/GenBank/DDBJ databases">
        <title>Plant Genome Project.</title>
        <authorList>
            <person name="Zhang R.-G."/>
        </authorList>
    </citation>
    <scope>NUCLEOTIDE SEQUENCE [LARGE SCALE GENOMIC DNA]</scope>
    <source>
        <tissue evidence="3">Rhizome</tissue>
    </source>
</reference>
<keyword evidence="4" id="KW-1185">Reference proteome</keyword>
<feature type="signal peptide" evidence="1">
    <location>
        <begin position="1"/>
        <end position="21"/>
    </location>
</feature>
<dbReference type="CDD" id="cd15800">
    <property type="entry name" value="PMEI-like_2"/>
    <property type="match status" value="1"/>
</dbReference>
<protein>
    <recommendedName>
        <fullName evidence="2">Pectinesterase inhibitor domain-containing protein</fullName>
    </recommendedName>
</protein>
<gene>
    <name evidence="3" type="ORF">ZIOFF_021471</name>
</gene>
<organism evidence="3 4">
    <name type="scientific">Zingiber officinale</name>
    <name type="common">Ginger</name>
    <name type="synonym">Amomum zingiber</name>
    <dbReference type="NCBI Taxonomy" id="94328"/>
    <lineage>
        <taxon>Eukaryota</taxon>
        <taxon>Viridiplantae</taxon>
        <taxon>Streptophyta</taxon>
        <taxon>Embryophyta</taxon>
        <taxon>Tracheophyta</taxon>
        <taxon>Spermatophyta</taxon>
        <taxon>Magnoliopsida</taxon>
        <taxon>Liliopsida</taxon>
        <taxon>Zingiberales</taxon>
        <taxon>Zingiberaceae</taxon>
        <taxon>Zingiber</taxon>
    </lineage>
</organism>
<dbReference type="EMBL" id="JACMSC010000006">
    <property type="protein sequence ID" value="KAG6518070.1"/>
    <property type="molecule type" value="Genomic_DNA"/>
</dbReference>
<dbReference type="PANTHER" id="PTHR31080">
    <property type="entry name" value="PECTINESTERASE INHIBITOR-LIKE"/>
    <property type="match status" value="1"/>
</dbReference>
<proteinExistence type="predicted"/>
<dbReference type="GO" id="GO:0004857">
    <property type="term" value="F:enzyme inhibitor activity"/>
    <property type="evidence" value="ECO:0007669"/>
    <property type="project" value="InterPro"/>
</dbReference>